<comment type="catalytic activity">
    <reaction evidence="1">
        <text>D-fructose(out) = D-fructose(in)</text>
        <dbReference type="Rhea" id="RHEA:60372"/>
        <dbReference type="ChEBI" id="CHEBI:37721"/>
    </reaction>
</comment>
<comment type="similarity">
    <text evidence="4">Belongs to the major facilitator superfamily. Sugar transporter (TC 2.A.1.1) family. Glucose transporter subfamily.</text>
</comment>
<dbReference type="PANTHER" id="PTHR23503">
    <property type="entry name" value="SOLUTE CARRIER FAMILY 2"/>
    <property type="match status" value="1"/>
</dbReference>
<feature type="domain" description="Major facilitator superfamily (MFS) profile" evidence="16">
    <location>
        <begin position="1"/>
        <end position="446"/>
    </location>
</feature>
<feature type="transmembrane region" description="Helical" evidence="15">
    <location>
        <begin position="103"/>
        <end position="124"/>
    </location>
</feature>
<feature type="transmembrane region" description="Helical" evidence="15">
    <location>
        <begin position="44"/>
        <end position="65"/>
    </location>
</feature>
<evidence type="ECO:0000256" key="10">
    <source>
        <dbReference type="ARBA" id="ARBA00022989"/>
    </source>
</evidence>
<dbReference type="NCBIfam" id="TIGR00879">
    <property type="entry name" value="SP"/>
    <property type="match status" value="1"/>
</dbReference>
<feature type="transmembrane region" description="Helical" evidence="15">
    <location>
        <begin position="346"/>
        <end position="373"/>
    </location>
</feature>
<evidence type="ECO:0000256" key="8">
    <source>
        <dbReference type="ARBA" id="ARBA00022597"/>
    </source>
</evidence>
<dbReference type="InterPro" id="IPR036259">
    <property type="entry name" value="MFS_trans_sf"/>
</dbReference>
<evidence type="ECO:0000256" key="14">
    <source>
        <dbReference type="RuleBase" id="RU003346"/>
    </source>
</evidence>
<keyword evidence="11 15" id="KW-0472">Membrane</keyword>
<dbReference type="GO" id="GO:1990539">
    <property type="term" value="P:fructose import across plasma membrane"/>
    <property type="evidence" value="ECO:0007669"/>
    <property type="project" value="UniProtKB-ARBA"/>
</dbReference>
<gene>
    <name evidence="17" type="ORF">chiPu_0008433</name>
</gene>
<dbReference type="GO" id="GO:0042383">
    <property type="term" value="C:sarcolemma"/>
    <property type="evidence" value="ECO:0007669"/>
    <property type="project" value="UniProtKB-SubCell"/>
</dbReference>
<proteinExistence type="inferred from homology"/>
<feature type="transmembrane region" description="Helical" evidence="15">
    <location>
        <begin position="318"/>
        <end position="340"/>
    </location>
</feature>
<evidence type="ECO:0000313" key="18">
    <source>
        <dbReference type="Proteomes" id="UP000287033"/>
    </source>
</evidence>
<dbReference type="GO" id="GO:0005353">
    <property type="term" value="F:fructose transmembrane transporter activity"/>
    <property type="evidence" value="ECO:0007669"/>
    <property type="project" value="UniProtKB-ARBA"/>
</dbReference>
<keyword evidence="7" id="KW-1003">Cell membrane</keyword>
<evidence type="ECO:0000313" key="17">
    <source>
        <dbReference type="EMBL" id="GCC29989.1"/>
    </source>
</evidence>
<dbReference type="InterPro" id="IPR005828">
    <property type="entry name" value="MFS_sugar_transport-like"/>
</dbReference>
<feature type="transmembrane region" description="Helical" evidence="15">
    <location>
        <begin position="288"/>
        <end position="311"/>
    </location>
</feature>
<name>A0A401SHU4_CHIPU</name>
<dbReference type="FunFam" id="1.20.1250.20:FF:001511">
    <property type="entry name" value="Solute carrier family 2, facilitated glucose transporter member 5"/>
    <property type="match status" value="1"/>
</dbReference>
<dbReference type="PANTHER" id="PTHR23503:SF54">
    <property type="entry name" value="MAJOR FACILITATOR SUPERFAMILY (MFS) PROFILE DOMAIN-CONTAINING PROTEIN"/>
    <property type="match status" value="1"/>
</dbReference>
<keyword evidence="8" id="KW-0762">Sugar transport</keyword>
<dbReference type="AlphaFoldDB" id="A0A401SHU4"/>
<keyword evidence="10 15" id="KW-1133">Transmembrane helix</keyword>
<dbReference type="GO" id="GO:0046323">
    <property type="term" value="P:D-glucose import"/>
    <property type="evidence" value="ECO:0007669"/>
    <property type="project" value="TreeGrafter"/>
</dbReference>
<dbReference type="InterPro" id="IPR020846">
    <property type="entry name" value="MFS_dom"/>
</dbReference>
<comment type="caution">
    <text evidence="17">The sequence shown here is derived from an EMBL/GenBank/DDBJ whole genome shotgun (WGS) entry which is preliminary data.</text>
</comment>
<evidence type="ECO:0000256" key="7">
    <source>
        <dbReference type="ARBA" id="ARBA00022475"/>
    </source>
</evidence>
<evidence type="ECO:0000256" key="12">
    <source>
        <dbReference type="ARBA" id="ARBA00029961"/>
    </source>
</evidence>
<evidence type="ECO:0000256" key="3">
    <source>
        <dbReference type="ARBA" id="ARBA00004651"/>
    </source>
</evidence>
<dbReference type="GO" id="GO:0070837">
    <property type="term" value="P:dehydroascorbic acid transport"/>
    <property type="evidence" value="ECO:0007669"/>
    <property type="project" value="TreeGrafter"/>
</dbReference>
<evidence type="ECO:0000256" key="13">
    <source>
        <dbReference type="ARBA" id="ARBA00031099"/>
    </source>
</evidence>
<dbReference type="InterPro" id="IPR045263">
    <property type="entry name" value="GLUT"/>
</dbReference>
<protein>
    <recommendedName>
        <fullName evidence="5">Solute carrier family 2, facilitated glucose transporter member 5</fullName>
    </recommendedName>
    <alternativeName>
        <fullName evidence="13">Fructose transporter</fullName>
    </alternativeName>
    <alternativeName>
        <fullName evidence="12">Glucose transporter type 5, small intestine</fullName>
    </alternativeName>
</protein>
<keyword evidence="18" id="KW-1185">Reference proteome</keyword>
<feature type="transmembrane region" description="Helical" evidence="15">
    <location>
        <begin position="77"/>
        <end position="97"/>
    </location>
</feature>
<feature type="transmembrane region" description="Helical" evidence="15">
    <location>
        <begin position="253"/>
        <end position="276"/>
    </location>
</feature>
<dbReference type="GO" id="GO:0055056">
    <property type="term" value="F:D-glucose transmembrane transporter activity"/>
    <property type="evidence" value="ECO:0007669"/>
    <property type="project" value="TreeGrafter"/>
</dbReference>
<feature type="transmembrane region" description="Helical" evidence="15">
    <location>
        <begin position="385"/>
        <end position="410"/>
    </location>
</feature>
<dbReference type="Gene3D" id="1.20.1250.20">
    <property type="entry name" value="MFS general substrate transporter like domains"/>
    <property type="match status" value="1"/>
</dbReference>
<feature type="transmembrane region" description="Helical" evidence="15">
    <location>
        <begin position="167"/>
        <end position="188"/>
    </location>
</feature>
<evidence type="ECO:0000256" key="4">
    <source>
        <dbReference type="ARBA" id="ARBA00007004"/>
    </source>
</evidence>
<feature type="transmembrane region" description="Helical" evidence="15">
    <location>
        <begin position="136"/>
        <end position="155"/>
    </location>
</feature>
<sequence>MGGTFQHGLNMVLINAPSVYIKYFINETWLERYGTAMEEHALKATWSIIVSVYSVGAVFGALIAGHLSVKYGRRNCLTFNNILTIVGALSMGFSRMARSFEMILVARFMYGVTAGNGLNVHCMYLMECSPKKLRGIVTITTAIFISVGKCLGQIIGLREILGSESVWPLLMAFNAVPAFIQLVTLPWFPESPRYLLIDKGNRALSMNALQRLWGKRDFSQELEEMQAERTAIRNERARSVWELCTDPSIRSQLLINMMMSFLIQLSGINAIYSYAFELFQAAGIPDERIPYVSIGTGLIEMFTLLICAFLVERAGRKTLFCGGLGLMSLWTALLTVTYSLQHLVSWMPYCSLVIIFAYVFSYGVGPGGVAIILPSEIFLQSDRPAGYAINGFLNWTGLFLVTIIFSFLVVSHVNICKTLVRLSQNVEELALSSISLTNPTPLNLTH</sequence>
<dbReference type="STRING" id="137246.A0A401SHU4"/>
<evidence type="ECO:0000256" key="1">
    <source>
        <dbReference type="ARBA" id="ARBA00000590"/>
    </source>
</evidence>
<dbReference type="Pfam" id="PF00083">
    <property type="entry name" value="Sugar_tr"/>
    <property type="match status" value="1"/>
</dbReference>
<evidence type="ECO:0000256" key="15">
    <source>
        <dbReference type="SAM" id="Phobius"/>
    </source>
</evidence>
<dbReference type="SUPFAM" id="SSF103473">
    <property type="entry name" value="MFS general substrate transporter"/>
    <property type="match status" value="1"/>
</dbReference>
<comment type="subcellular location">
    <subcellularLocation>
        <location evidence="2">Cell membrane</location>
        <location evidence="2">Sarcolemma</location>
    </subcellularLocation>
    <subcellularLocation>
        <location evidence="3">Cell membrane</location>
        <topology evidence="3">Multi-pass membrane protein</topology>
    </subcellularLocation>
</comment>
<dbReference type="PROSITE" id="PS00217">
    <property type="entry name" value="SUGAR_TRANSPORT_2"/>
    <property type="match status" value="1"/>
</dbReference>
<keyword evidence="6 14" id="KW-0813">Transport</keyword>
<dbReference type="EMBL" id="BEZZ01000276">
    <property type="protein sequence ID" value="GCC29989.1"/>
    <property type="molecule type" value="Genomic_DNA"/>
</dbReference>
<dbReference type="Proteomes" id="UP000287033">
    <property type="component" value="Unassembled WGS sequence"/>
</dbReference>
<dbReference type="InterPro" id="IPR003663">
    <property type="entry name" value="Sugar/inositol_transpt"/>
</dbReference>
<evidence type="ECO:0000256" key="11">
    <source>
        <dbReference type="ARBA" id="ARBA00023136"/>
    </source>
</evidence>
<evidence type="ECO:0000256" key="2">
    <source>
        <dbReference type="ARBA" id="ARBA00004135"/>
    </source>
</evidence>
<evidence type="ECO:0000256" key="9">
    <source>
        <dbReference type="ARBA" id="ARBA00022692"/>
    </source>
</evidence>
<keyword evidence="9 15" id="KW-0812">Transmembrane</keyword>
<reference evidence="17 18" key="1">
    <citation type="journal article" date="2018" name="Nat. Ecol. Evol.">
        <title>Shark genomes provide insights into elasmobranch evolution and the origin of vertebrates.</title>
        <authorList>
            <person name="Hara Y"/>
            <person name="Yamaguchi K"/>
            <person name="Onimaru K"/>
            <person name="Kadota M"/>
            <person name="Koyanagi M"/>
            <person name="Keeley SD"/>
            <person name="Tatsumi K"/>
            <person name="Tanaka K"/>
            <person name="Motone F"/>
            <person name="Kageyama Y"/>
            <person name="Nozu R"/>
            <person name="Adachi N"/>
            <person name="Nishimura O"/>
            <person name="Nakagawa R"/>
            <person name="Tanegashima C"/>
            <person name="Kiyatake I"/>
            <person name="Matsumoto R"/>
            <person name="Murakumo K"/>
            <person name="Nishida K"/>
            <person name="Terakita A"/>
            <person name="Kuratani S"/>
            <person name="Sato K"/>
            <person name="Hyodo S Kuraku.S."/>
        </authorList>
    </citation>
    <scope>NUCLEOTIDE SEQUENCE [LARGE SCALE GENOMIC DNA]</scope>
</reference>
<accession>A0A401SHU4</accession>
<dbReference type="PRINTS" id="PR00171">
    <property type="entry name" value="SUGRTRNSPORT"/>
</dbReference>
<evidence type="ECO:0000256" key="6">
    <source>
        <dbReference type="ARBA" id="ARBA00022448"/>
    </source>
</evidence>
<evidence type="ECO:0000259" key="16">
    <source>
        <dbReference type="PROSITE" id="PS50850"/>
    </source>
</evidence>
<dbReference type="InterPro" id="IPR005829">
    <property type="entry name" value="Sugar_transporter_CS"/>
</dbReference>
<evidence type="ECO:0000256" key="5">
    <source>
        <dbReference type="ARBA" id="ARBA00015973"/>
    </source>
</evidence>
<dbReference type="PROSITE" id="PS50850">
    <property type="entry name" value="MFS"/>
    <property type="match status" value="1"/>
</dbReference>
<dbReference type="OMA" id="GVQFCGI"/>
<organism evidence="17 18">
    <name type="scientific">Chiloscyllium punctatum</name>
    <name type="common">Brownbanded bambooshark</name>
    <name type="synonym">Hemiscyllium punctatum</name>
    <dbReference type="NCBI Taxonomy" id="137246"/>
    <lineage>
        <taxon>Eukaryota</taxon>
        <taxon>Metazoa</taxon>
        <taxon>Chordata</taxon>
        <taxon>Craniata</taxon>
        <taxon>Vertebrata</taxon>
        <taxon>Chondrichthyes</taxon>
        <taxon>Elasmobranchii</taxon>
        <taxon>Galeomorphii</taxon>
        <taxon>Galeoidea</taxon>
        <taxon>Orectolobiformes</taxon>
        <taxon>Hemiscylliidae</taxon>
        <taxon>Chiloscyllium</taxon>
    </lineage>
</organism>
<dbReference type="OrthoDB" id="4540492at2759"/>